<name>A0A1D2QPY3_9GAMM</name>
<gene>
    <name evidence="1" type="ORF">AB835_07875</name>
</gene>
<dbReference type="PIRSF" id="PIRSF020565">
    <property type="entry name" value="3Ho_Ac_ACP_DH_prd"/>
    <property type="match status" value="1"/>
</dbReference>
<sequence length="150" mass="16370">MTQPLYNILDVVPHSGTMSLLDTLINYDNESLSAQLTITEHSCFAQTDGVPAWIGIEYMAQAVAAHAGVLALNKRGDVSIGLLVGTRRYSCNQACFPFGLIINVTVYRELLGDNGLGTYRCEIVADGIEATANLNVFQPDDIDQYLNNKK</sequence>
<protein>
    <recommendedName>
        <fullName evidence="3">3-hydroxylacyl-ACP dehydratase</fullName>
    </recommendedName>
</protein>
<dbReference type="AlphaFoldDB" id="A0A1D2QPY3"/>
<dbReference type="Proteomes" id="UP000242502">
    <property type="component" value="Unassembled WGS sequence"/>
</dbReference>
<organism evidence="1 2">
    <name type="scientific">Candidatus Endobugula sertula</name>
    <name type="common">Bugula neritina bacterial symbiont</name>
    <dbReference type="NCBI Taxonomy" id="62101"/>
    <lineage>
        <taxon>Bacteria</taxon>
        <taxon>Pseudomonadati</taxon>
        <taxon>Pseudomonadota</taxon>
        <taxon>Gammaproteobacteria</taxon>
        <taxon>Cellvibrionales</taxon>
        <taxon>Cellvibrionaceae</taxon>
        <taxon>Candidatus Endobugula</taxon>
    </lineage>
</organism>
<dbReference type="Gene3D" id="3.10.129.10">
    <property type="entry name" value="Hotdog Thioesterase"/>
    <property type="match status" value="1"/>
</dbReference>
<dbReference type="InterPro" id="IPR029069">
    <property type="entry name" value="HotDog_dom_sf"/>
</dbReference>
<proteinExistence type="predicted"/>
<dbReference type="InterPro" id="IPR016776">
    <property type="entry name" value="ApeP-like_dehydratase"/>
</dbReference>
<dbReference type="Pfam" id="PF22817">
    <property type="entry name" value="ApeP-like"/>
    <property type="match status" value="1"/>
</dbReference>
<evidence type="ECO:0008006" key="3">
    <source>
        <dbReference type="Google" id="ProtNLM"/>
    </source>
</evidence>
<evidence type="ECO:0000313" key="1">
    <source>
        <dbReference type="EMBL" id="ODS23622.1"/>
    </source>
</evidence>
<dbReference type="EMBL" id="MDLC01000024">
    <property type="protein sequence ID" value="ODS23622.1"/>
    <property type="molecule type" value="Genomic_DNA"/>
</dbReference>
<dbReference type="STRING" id="62101.AB835_07875"/>
<evidence type="ECO:0000313" key="2">
    <source>
        <dbReference type="Proteomes" id="UP000242502"/>
    </source>
</evidence>
<comment type="caution">
    <text evidence="1">The sequence shown here is derived from an EMBL/GenBank/DDBJ whole genome shotgun (WGS) entry which is preliminary data.</text>
</comment>
<accession>A0A1D2QPY3</accession>
<reference evidence="1 2" key="1">
    <citation type="journal article" date="2016" name="Appl. Environ. Microbiol.">
        <title>Lack of Overt Genome Reduction in the Bryostatin-Producing Bryozoan Symbiont "Candidatus Endobugula sertula".</title>
        <authorList>
            <person name="Miller I.J."/>
            <person name="Vanee N."/>
            <person name="Fong S.S."/>
            <person name="Lim-Fong G.E."/>
            <person name="Kwan J.C."/>
        </authorList>
    </citation>
    <scope>NUCLEOTIDE SEQUENCE [LARGE SCALE GENOMIC DNA]</scope>
    <source>
        <strain evidence="1">AB1-4</strain>
    </source>
</reference>
<dbReference type="SUPFAM" id="SSF54637">
    <property type="entry name" value="Thioesterase/thiol ester dehydrase-isomerase"/>
    <property type="match status" value="1"/>
</dbReference>